<name>A0A1G9BSV2_9BACT</name>
<protein>
    <submittedName>
        <fullName evidence="1">Uncharacterized protein</fullName>
    </submittedName>
</protein>
<dbReference type="AlphaFoldDB" id="A0A1G9BSV2"/>
<dbReference type="Proteomes" id="UP000198510">
    <property type="component" value="Unassembled WGS sequence"/>
</dbReference>
<dbReference type="STRING" id="1075417.SAMN05421823_102701"/>
<organism evidence="1 2">
    <name type="scientific">Catalinimonas alkaloidigena</name>
    <dbReference type="NCBI Taxonomy" id="1075417"/>
    <lineage>
        <taxon>Bacteria</taxon>
        <taxon>Pseudomonadati</taxon>
        <taxon>Bacteroidota</taxon>
        <taxon>Cytophagia</taxon>
        <taxon>Cytophagales</taxon>
        <taxon>Catalimonadaceae</taxon>
        <taxon>Catalinimonas</taxon>
    </lineage>
</organism>
<evidence type="ECO:0000313" key="1">
    <source>
        <dbReference type="EMBL" id="SDK42517.1"/>
    </source>
</evidence>
<gene>
    <name evidence="1" type="ORF">SAMN05421823_102701</name>
</gene>
<sequence length="187" mass="21723">MVNLLDDPDYQNSHIVALADQYVQMLEKISLRRSAWQRNKQVLLQILQQIEKEVELDWQVRTNNEYSNMEQVSLSFPLKQLGIHYEDKFTRENKSYFMKGGGLNYSQMANGMIHVWVSMPTVDELREYIGEPPVIGIIDPAQLNSKLIIKHIEKFLKYVLLWDEEGDYGYDLEMLTIPATAGTPPNT</sequence>
<dbReference type="RefSeq" id="WP_143017163.1">
    <property type="nucleotide sequence ID" value="NZ_FNFO01000002.1"/>
</dbReference>
<evidence type="ECO:0000313" key="2">
    <source>
        <dbReference type="Proteomes" id="UP000198510"/>
    </source>
</evidence>
<reference evidence="1 2" key="1">
    <citation type="submission" date="2016-10" db="EMBL/GenBank/DDBJ databases">
        <authorList>
            <person name="de Groot N.N."/>
        </authorList>
    </citation>
    <scope>NUCLEOTIDE SEQUENCE [LARGE SCALE GENOMIC DNA]</scope>
    <source>
        <strain evidence="1 2">DSM 25186</strain>
    </source>
</reference>
<accession>A0A1G9BSV2</accession>
<dbReference type="EMBL" id="FNFO01000002">
    <property type="protein sequence ID" value="SDK42517.1"/>
    <property type="molecule type" value="Genomic_DNA"/>
</dbReference>
<proteinExistence type="predicted"/>
<keyword evidence="2" id="KW-1185">Reference proteome</keyword>